<name>G8LGY9_9ENTR</name>
<sequence>MNVFAKAQGIVKAKHRFLVQHAGYSLRQGINPHFIAVQTSEFRRKA</sequence>
<protein>
    <submittedName>
        <fullName evidence="1">Uncharacterized protein</fullName>
    </submittedName>
</protein>
<dbReference type="HOGENOM" id="CLU_3183223_0_0_6"/>
<proteinExistence type="predicted"/>
<dbReference type="EMBL" id="CP002886">
    <property type="protein sequence ID" value="AEW72912.1"/>
    <property type="molecule type" value="Genomic_DNA"/>
</dbReference>
<evidence type="ECO:0000313" key="2">
    <source>
        <dbReference type="Proteomes" id="UP000007838"/>
    </source>
</evidence>
<dbReference type="KEGG" id="eec:EcWSU1_01473"/>
<dbReference type="Proteomes" id="UP000007838">
    <property type="component" value="Chromosome"/>
</dbReference>
<accession>G8LGY9</accession>
<dbReference type="AlphaFoldDB" id="G8LGY9"/>
<gene>
    <name evidence="1" type="ORF">EcWSU1_01473</name>
</gene>
<reference evidence="1 2" key="1">
    <citation type="journal article" date="2011" name="Stand. Genomic Sci.">
        <title>Complete genome of the onion pathogen Enterobacter cloacae EcWSU1.</title>
        <authorList>
            <person name="Humann J.L."/>
            <person name="Wildung M."/>
            <person name="Cheng C.H."/>
            <person name="Lee T."/>
            <person name="Stewart J.E."/>
            <person name="Drew J.C."/>
            <person name="Triplett E.W."/>
            <person name="Main D."/>
            <person name="Schroeder B.K."/>
        </authorList>
    </citation>
    <scope>NUCLEOTIDE SEQUENCE [LARGE SCALE GENOMIC DNA]</scope>
    <source>
        <strain evidence="1 2">EcWSU1</strain>
    </source>
</reference>
<organism evidence="1 2">
    <name type="scientific">Enterobacter ludwigii</name>
    <dbReference type="NCBI Taxonomy" id="299767"/>
    <lineage>
        <taxon>Bacteria</taxon>
        <taxon>Pseudomonadati</taxon>
        <taxon>Pseudomonadota</taxon>
        <taxon>Gammaproteobacteria</taxon>
        <taxon>Enterobacterales</taxon>
        <taxon>Enterobacteriaceae</taxon>
        <taxon>Enterobacter</taxon>
        <taxon>Enterobacter cloacae complex</taxon>
    </lineage>
</organism>
<evidence type="ECO:0000313" key="1">
    <source>
        <dbReference type="EMBL" id="AEW72912.1"/>
    </source>
</evidence>